<sequence>MQQKSGGFVDHYDQSILRILQEDGRTSNLHLSERIHLSPPQTLRRVRALEEKGVIRSYVAQINPESVGLGVMAFVNLSLDREQFRNVREVEGKLKAFENVIECHTISGDFDYILKVVAADLKSLSQFLTDTLMQVPGVASLRSMICMEEIKPPSGLPITEEYR</sequence>
<evidence type="ECO:0000313" key="5">
    <source>
        <dbReference type="EMBL" id="GGX46549.1"/>
    </source>
</evidence>
<dbReference type="InterPro" id="IPR036390">
    <property type="entry name" value="WH_DNA-bd_sf"/>
</dbReference>
<dbReference type="Pfam" id="PF01037">
    <property type="entry name" value="AsnC_trans_reg"/>
    <property type="match status" value="1"/>
</dbReference>
<dbReference type="Pfam" id="PF13412">
    <property type="entry name" value="HTH_24"/>
    <property type="match status" value="1"/>
</dbReference>
<feature type="domain" description="HTH asnC-type" evidence="4">
    <location>
        <begin position="9"/>
        <end position="70"/>
    </location>
</feature>
<organism evidence="5 6">
    <name type="scientific">Undibacterium squillarum</name>
    <dbReference type="NCBI Taxonomy" id="1131567"/>
    <lineage>
        <taxon>Bacteria</taxon>
        <taxon>Pseudomonadati</taxon>
        <taxon>Pseudomonadota</taxon>
        <taxon>Betaproteobacteria</taxon>
        <taxon>Burkholderiales</taxon>
        <taxon>Oxalobacteraceae</taxon>
        <taxon>Undibacterium</taxon>
    </lineage>
</organism>
<accession>A0ABQ2Y1W7</accession>
<proteinExistence type="predicted"/>
<evidence type="ECO:0000256" key="3">
    <source>
        <dbReference type="ARBA" id="ARBA00023163"/>
    </source>
</evidence>
<dbReference type="EMBL" id="BMYU01000006">
    <property type="protein sequence ID" value="GGX46549.1"/>
    <property type="molecule type" value="Genomic_DNA"/>
</dbReference>
<dbReference type="SUPFAM" id="SSF46785">
    <property type="entry name" value="Winged helix' DNA-binding domain"/>
    <property type="match status" value="1"/>
</dbReference>
<keyword evidence="3" id="KW-0804">Transcription</keyword>
<evidence type="ECO:0000256" key="1">
    <source>
        <dbReference type="ARBA" id="ARBA00023015"/>
    </source>
</evidence>
<dbReference type="InterPro" id="IPR019888">
    <property type="entry name" value="Tscrpt_reg_AsnC-like"/>
</dbReference>
<protein>
    <submittedName>
        <fullName evidence="5">AsnC family transcriptional regulator</fullName>
    </submittedName>
</protein>
<evidence type="ECO:0000256" key="2">
    <source>
        <dbReference type="ARBA" id="ARBA00023125"/>
    </source>
</evidence>
<keyword evidence="1" id="KW-0805">Transcription regulation</keyword>
<evidence type="ECO:0000313" key="6">
    <source>
        <dbReference type="Proteomes" id="UP000653343"/>
    </source>
</evidence>
<dbReference type="InterPro" id="IPR019887">
    <property type="entry name" value="Tscrpt_reg_AsnC/Lrp_C"/>
</dbReference>
<dbReference type="InterPro" id="IPR000485">
    <property type="entry name" value="AsnC-type_HTH_dom"/>
</dbReference>
<dbReference type="InterPro" id="IPR036388">
    <property type="entry name" value="WH-like_DNA-bd_sf"/>
</dbReference>
<dbReference type="PANTHER" id="PTHR30154">
    <property type="entry name" value="LEUCINE-RESPONSIVE REGULATORY PROTEIN"/>
    <property type="match status" value="1"/>
</dbReference>
<gene>
    <name evidence="5" type="ORF">GCM10010946_26420</name>
</gene>
<dbReference type="SUPFAM" id="SSF54909">
    <property type="entry name" value="Dimeric alpha+beta barrel"/>
    <property type="match status" value="1"/>
</dbReference>
<name>A0ABQ2Y1W7_9BURK</name>
<dbReference type="PRINTS" id="PR00033">
    <property type="entry name" value="HTHASNC"/>
</dbReference>
<dbReference type="Gene3D" id="1.10.10.10">
    <property type="entry name" value="Winged helix-like DNA-binding domain superfamily/Winged helix DNA-binding domain"/>
    <property type="match status" value="1"/>
</dbReference>
<dbReference type="PROSITE" id="PS50956">
    <property type="entry name" value="HTH_ASNC_2"/>
    <property type="match status" value="1"/>
</dbReference>
<dbReference type="InterPro" id="IPR011008">
    <property type="entry name" value="Dimeric_a/b-barrel"/>
</dbReference>
<keyword evidence="6" id="KW-1185">Reference proteome</keyword>
<reference evidence="6" key="1">
    <citation type="journal article" date="2019" name="Int. J. Syst. Evol. Microbiol.">
        <title>The Global Catalogue of Microorganisms (GCM) 10K type strain sequencing project: providing services to taxonomists for standard genome sequencing and annotation.</title>
        <authorList>
            <consortium name="The Broad Institute Genomics Platform"/>
            <consortium name="The Broad Institute Genome Sequencing Center for Infectious Disease"/>
            <person name="Wu L."/>
            <person name="Ma J."/>
        </authorList>
    </citation>
    <scope>NUCLEOTIDE SEQUENCE [LARGE SCALE GENOMIC DNA]</scope>
    <source>
        <strain evidence="6">KCTC 23917</strain>
    </source>
</reference>
<dbReference type="Proteomes" id="UP000653343">
    <property type="component" value="Unassembled WGS sequence"/>
</dbReference>
<dbReference type="PANTHER" id="PTHR30154:SF34">
    <property type="entry name" value="TRANSCRIPTIONAL REGULATOR AZLB"/>
    <property type="match status" value="1"/>
</dbReference>
<keyword evidence="2" id="KW-0238">DNA-binding</keyword>
<comment type="caution">
    <text evidence="5">The sequence shown here is derived from an EMBL/GenBank/DDBJ whole genome shotgun (WGS) entry which is preliminary data.</text>
</comment>
<evidence type="ECO:0000259" key="4">
    <source>
        <dbReference type="PROSITE" id="PS50956"/>
    </source>
</evidence>
<dbReference type="SMART" id="SM00344">
    <property type="entry name" value="HTH_ASNC"/>
    <property type="match status" value="1"/>
</dbReference>
<dbReference type="Gene3D" id="3.30.70.920">
    <property type="match status" value="1"/>
</dbReference>